<keyword evidence="3" id="KW-1185">Reference proteome</keyword>
<accession>A0A1B9IH75</accession>
<gene>
    <name evidence="2" type="ORF">L486_07694</name>
</gene>
<dbReference type="EMBL" id="KI669468">
    <property type="protein sequence ID" value="OCF55038.1"/>
    <property type="molecule type" value="Genomic_DNA"/>
</dbReference>
<reference evidence="2 3" key="1">
    <citation type="submission" date="2013-07" db="EMBL/GenBank/DDBJ databases">
        <title>The Genome Sequence of Kwoniella mangroviensis CBS10435.</title>
        <authorList>
            <consortium name="The Broad Institute Genome Sequencing Platform"/>
            <person name="Cuomo C."/>
            <person name="Litvintseva A."/>
            <person name="Chen Y."/>
            <person name="Heitman J."/>
            <person name="Sun S."/>
            <person name="Springer D."/>
            <person name="Dromer F."/>
            <person name="Young S.K."/>
            <person name="Zeng Q."/>
            <person name="Gargeya S."/>
            <person name="Fitzgerald M."/>
            <person name="Abouelleil A."/>
            <person name="Alvarado L."/>
            <person name="Berlin A.M."/>
            <person name="Chapman S.B."/>
            <person name="Dewar J."/>
            <person name="Goldberg J."/>
            <person name="Griggs A."/>
            <person name="Gujja S."/>
            <person name="Hansen M."/>
            <person name="Howarth C."/>
            <person name="Imamovic A."/>
            <person name="Larimer J."/>
            <person name="McCowan C."/>
            <person name="Murphy C."/>
            <person name="Pearson M."/>
            <person name="Priest M."/>
            <person name="Roberts A."/>
            <person name="Saif S."/>
            <person name="Shea T."/>
            <person name="Sykes S."/>
            <person name="Wortman J."/>
            <person name="Nusbaum C."/>
            <person name="Birren B."/>
        </authorList>
    </citation>
    <scope>NUCLEOTIDE SEQUENCE [LARGE SCALE GENOMIC DNA]</scope>
    <source>
        <strain evidence="2 3">CBS 10435</strain>
    </source>
</reference>
<proteinExistence type="predicted"/>
<evidence type="ECO:0000256" key="1">
    <source>
        <dbReference type="SAM" id="MobiDB-lite"/>
    </source>
</evidence>
<organism evidence="2 3">
    <name type="scientific">Kwoniella mangroviensis CBS 10435</name>
    <dbReference type="NCBI Taxonomy" id="1331196"/>
    <lineage>
        <taxon>Eukaryota</taxon>
        <taxon>Fungi</taxon>
        <taxon>Dikarya</taxon>
        <taxon>Basidiomycota</taxon>
        <taxon>Agaricomycotina</taxon>
        <taxon>Tremellomycetes</taxon>
        <taxon>Tremellales</taxon>
        <taxon>Cryptococcaceae</taxon>
        <taxon>Kwoniella</taxon>
    </lineage>
</organism>
<sequence length="241" mass="27367">MAENALPLDPYSSDDDQEEDAAEVARQERRVEREKLISEYGGLTSSQRDVVRDPSASVRSAILAFSRDPPSFSRDWEENCIWGVIDYDQLTTALKYKGLTRHTRDRLLAAPIQSFLDKPWSTKFAMECKSFLTFYLRGCPQSTQDFWLPRRESMNLDLNDSKLAEGTLRSQLVSSPSGGIDLSEEGMEMYALHVVSIISKTLFDHFDSSGYSNRLEILPKDIPGSILDVIPYKTREHAEDT</sequence>
<dbReference type="AlphaFoldDB" id="A0A1B9IH75"/>
<protein>
    <submittedName>
        <fullName evidence="2">Uncharacterized protein</fullName>
    </submittedName>
</protein>
<feature type="region of interest" description="Disordered" evidence="1">
    <location>
        <begin position="1"/>
        <end position="30"/>
    </location>
</feature>
<feature type="compositionally biased region" description="Acidic residues" evidence="1">
    <location>
        <begin position="12"/>
        <end position="22"/>
    </location>
</feature>
<dbReference type="Proteomes" id="UP000092583">
    <property type="component" value="Unassembled WGS sequence"/>
</dbReference>
<evidence type="ECO:0000313" key="3">
    <source>
        <dbReference type="Proteomes" id="UP000092583"/>
    </source>
</evidence>
<reference evidence="3" key="2">
    <citation type="submission" date="2013-12" db="EMBL/GenBank/DDBJ databases">
        <title>Evolution of pathogenesis and genome organization in the Tremellales.</title>
        <authorList>
            <person name="Cuomo C."/>
            <person name="Litvintseva A."/>
            <person name="Heitman J."/>
            <person name="Chen Y."/>
            <person name="Sun S."/>
            <person name="Springer D."/>
            <person name="Dromer F."/>
            <person name="Young S."/>
            <person name="Zeng Q."/>
            <person name="Chapman S."/>
            <person name="Gujja S."/>
            <person name="Saif S."/>
            <person name="Birren B."/>
        </authorList>
    </citation>
    <scope>NUCLEOTIDE SEQUENCE [LARGE SCALE GENOMIC DNA]</scope>
    <source>
        <strain evidence="3">CBS 10435</strain>
    </source>
</reference>
<name>A0A1B9IH75_9TREE</name>
<evidence type="ECO:0000313" key="2">
    <source>
        <dbReference type="EMBL" id="OCF55038.1"/>
    </source>
</evidence>